<dbReference type="InterPro" id="IPR011032">
    <property type="entry name" value="GroES-like_sf"/>
</dbReference>
<protein>
    <submittedName>
        <fullName evidence="8">SPOSA6832_04154-mRNA-1:cds</fullName>
    </submittedName>
</protein>
<dbReference type="Pfam" id="PF08240">
    <property type="entry name" value="ADH_N"/>
    <property type="match status" value="1"/>
</dbReference>
<dbReference type="SUPFAM" id="SSF50129">
    <property type="entry name" value="GroES-like"/>
    <property type="match status" value="1"/>
</dbReference>
<dbReference type="PANTHER" id="PTHR42940:SF8">
    <property type="entry name" value="VACUOLAR PROTEIN SORTING-ASSOCIATED PROTEIN 11"/>
    <property type="match status" value="1"/>
</dbReference>
<keyword evidence="9" id="KW-1185">Reference proteome</keyword>
<organism evidence="8 9">
    <name type="scientific">Sporidiobolus salmonicolor</name>
    <name type="common">Yeast-like fungus</name>
    <name type="synonym">Sporobolomyces salmonicolor</name>
    <dbReference type="NCBI Taxonomy" id="5005"/>
    <lineage>
        <taxon>Eukaryota</taxon>
        <taxon>Fungi</taxon>
        <taxon>Dikarya</taxon>
        <taxon>Basidiomycota</taxon>
        <taxon>Pucciniomycotina</taxon>
        <taxon>Microbotryomycetes</taxon>
        <taxon>Sporidiobolales</taxon>
        <taxon>Sporidiobolaceae</taxon>
        <taxon>Sporobolomyces</taxon>
    </lineage>
</organism>
<dbReference type="OrthoDB" id="2526971at2759"/>
<evidence type="ECO:0000313" key="9">
    <source>
        <dbReference type="Proteomes" id="UP000243876"/>
    </source>
</evidence>
<evidence type="ECO:0000259" key="7">
    <source>
        <dbReference type="Pfam" id="PF08240"/>
    </source>
</evidence>
<keyword evidence="3" id="KW-0479">Metal-binding</keyword>
<keyword evidence="4" id="KW-0862">Zinc</keyword>
<evidence type="ECO:0000256" key="1">
    <source>
        <dbReference type="ARBA" id="ARBA00001947"/>
    </source>
</evidence>
<dbReference type="InterPro" id="IPR013154">
    <property type="entry name" value="ADH-like_N"/>
</dbReference>
<gene>
    <name evidence="8" type="primary">SPOSA6832_04154</name>
</gene>
<dbReference type="EMBL" id="CENE01000024">
    <property type="protein sequence ID" value="CEQ42339.1"/>
    <property type="molecule type" value="Genomic_DNA"/>
</dbReference>
<dbReference type="Proteomes" id="UP000243876">
    <property type="component" value="Unassembled WGS sequence"/>
</dbReference>
<keyword evidence="5" id="KW-0560">Oxidoreductase</keyword>
<feature type="domain" description="Alcohol dehydrogenase-like N-terminal" evidence="7">
    <location>
        <begin position="34"/>
        <end position="112"/>
    </location>
</feature>
<evidence type="ECO:0000256" key="5">
    <source>
        <dbReference type="ARBA" id="ARBA00023002"/>
    </source>
</evidence>
<keyword evidence="6" id="KW-0175">Coiled coil</keyword>
<dbReference type="GO" id="GO:0005737">
    <property type="term" value="C:cytoplasm"/>
    <property type="evidence" value="ECO:0007669"/>
    <property type="project" value="TreeGrafter"/>
</dbReference>
<dbReference type="InterPro" id="IPR036291">
    <property type="entry name" value="NAD(P)-bd_dom_sf"/>
</dbReference>
<proteinExistence type="inferred from homology"/>
<sequence>MTSANHPSQYRAAQFTKEGGLLEVKTVEWKNPREGELVIRTHACGLSSLDQITRFRLIEGVQLPATPGMSVSGQVVQIGGNNGRFKEGQHVCGLTYEGGLAEYCVLRQDHACALRQQEGQHDPEVCVEALDATLRRFQREQKEDQDERRRREEMNERMGLKGEGVLCVYGEGGLARLALDILRKSSKNEGIVLVTSLDRFNAKDYGIDERDILVIGKQKVDQELRKRGGAKLVIATDQPREGVEQTLDGMRYGSDLVLLNPRKDRILQLPIANILARNISIRGAPWPDRRDIERVVELAEQQKIRVKVGQFRFDQQQVNEAWKRIEDQDRFEAPVVIFQQTGQAA</sequence>
<evidence type="ECO:0000256" key="3">
    <source>
        <dbReference type="ARBA" id="ARBA00022723"/>
    </source>
</evidence>
<accession>A0A0D6EQW4</accession>
<dbReference type="GO" id="GO:0004022">
    <property type="term" value="F:alcohol dehydrogenase (NAD+) activity"/>
    <property type="evidence" value="ECO:0007669"/>
    <property type="project" value="TreeGrafter"/>
</dbReference>
<evidence type="ECO:0000256" key="6">
    <source>
        <dbReference type="SAM" id="Coils"/>
    </source>
</evidence>
<feature type="coiled-coil region" evidence="6">
    <location>
        <begin position="127"/>
        <end position="157"/>
    </location>
</feature>
<dbReference type="PANTHER" id="PTHR42940">
    <property type="entry name" value="ALCOHOL DEHYDROGENASE 1-RELATED"/>
    <property type="match status" value="1"/>
</dbReference>
<reference evidence="9" key="1">
    <citation type="submission" date="2015-02" db="EMBL/GenBank/DDBJ databases">
        <authorList>
            <person name="Gon?alves P."/>
        </authorList>
    </citation>
    <scope>NUCLEOTIDE SEQUENCE [LARGE SCALE GENOMIC DNA]</scope>
</reference>
<dbReference type="Gene3D" id="3.90.180.10">
    <property type="entry name" value="Medium-chain alcohol dehydrogenases, catalytic domain"/>
    <property type="match status" value="2"/>
</dbReference>
<evidence type="ECO:0000313" key="8">
    <source>
        <dbReference type="EMBL" id="CEQ42339.1"/>
    </source>
</evidence>
<dbReference type="GO" id="GO:0046872">
    <property type="term" value="F:metal ion binding"/>
    <property type="evidence" value="ECO:0007669"/>
    <property type="project" value="UniProtKB-KW"/>
</dbReference>
<dbReference type="AlphaFoldDB" id="A0A0D6EQW4"/>
<dbReference type="Gene3D" id="3.40.50.720">
    <property type="entry name" value="NAD(P)-binding Rossmann-like Domain"/>
    <property type="match status" value="1"/>
</dbReference>
<evidence type="ECO:0000256" key="2">
    <source>
        <dbReference type="ARBA" id="ARBA00008072"/>
    </source>
</evidence>
<dbReference type="SUPFAM" id="SSF51735">
    <property type="entry name" value="NAD(P)-binding Rossmann-fold domains"/>
    <property type="match status" value="1"/>
</dbReference>
<comment type="cofactor">
    <cofactor evidence="1">
        <name>Zn(2+)</name>
        <dbReference type="ChEBI" id="CHEBI:29105"/>
    </cofactor>
</comment>
<evidence type="ECO:0000256" key="4">
    <source>
        <dbReference type="ARBA" id="ARBA00022833"/>
    </source>
</evidence>
<name>A0A0D6EQW4_SPOSA</name>
<comment type="similarity">
    <text evidence="2">Belongs to the zinc-containing alcohol dehydrogenase family.</text>
</comment>